<proteinExistence type="predicted"/>
<accession>A0ABR4GB79</accession>
<keyword evidence="3" id="KW-1185">Reference proteome</keyword>
<protein>
    <submittedName>
        <fullName evidence="2">Uncharacterized protein</fullName>
    </submittedName>
</protein>
<reference evidence="2 3" key="1">
    <citation type="submission" date="2024-07" db="EMBL/GenBank/DDBJ databases">
        <title>Section-level genome sequencing and comparative genomics of Aspergillus sections Usti and Cavernicolus.</title>
        <authorList>
            <consortium name="Lawrence Berkeley National Laboratory"/>
            <person name="Nybo J.L."/>
            <person name="Vesth T.C."/>
            <person name="Theobald S."/>
            <person name="Frisvad J.C."/>
            <person name="Larsen T.O."/>
            <person name="Kjaerboelling I."/>
            <person name="Rothschild-Mancinelli K."/>
            <person name="Lyhne E.K."/>
            <person name="Kogle M.E."/>
            <person name="Barry K."/>
            <person name="Clum A."/>
            <person name="Na H."/>
            <person name="Ledsgaard L."/>
            <person name="Lin J."/>
            <person name="Lipzen A."/>
            <person name="Kuo A."/>
            <person name="Riley R."/>
            <person name="Mondo S."/>
            <person name="Labutti K."/>
            <person name="Haridas S."/>
            <person name="Pangalinan J."/>
            <person name="Salamov A.A."/>
            <person name="Simmons B.A."/>
            <person name="Magnuson J.K."/>
            <person name="Chen J."/>
            <person name="Drula E."/>
            <person name="Henrissat B."/>
            <person name="Wiebenga A."/>
            <person name="Lubbers R.J."/>
            <person name="Gomes A.C."/>
            <person name="Makela M.R."/>
            <person name="Stajich J."/>
            <person name="Grigoriev I.V."/>
            <person name="Mortensen U.H."/>
            <person name="De Vries R.P."/>
            <person name="Baker S.E."/>
            <person name="Andersen M.R."/>
        </authorList>
    </citation>
    <scope>NUCLEOTIDE SEQUENCE [LARGE SCALE GENOMIC DNA]</scope>
    <source>
        <strain evidence="2 3">CBS 209.92</strain>
    </source>
</reference>
<name>A0ABR4GB79_9EURO</name>
<feature type="compositionally biased region" description="Basic and acidic residues" evidence="1">
    <location>
        <begin position="1"/>
        <end position="28"/>
    </location>
</feature>
<sequence length="75" mass="8819">MVDRRSDSEDGSRAKRQKMDKSGTDPRDNPYLAHITQPSPSCNDTRRPLLWRRRLKMTISTRSQTVHFRANTSRF</sequence>
<evidence type="ECO:0000313" key="3">
    <source>
        <dbReference type="Proteomes" id="UP001610563"/>
    </source>
</evidence>
<dbReference type="Proteomes" id="UP001610563">
    <property type="component" value="Unassembled WGS sequence"/>
</dbReference>
<gene>
    <name evidence="2" type="ORF">BJX66DRAFT_139231</name>
</gene>
<dbReference type="EMBL" id="JBFTWV010000027">
    <property type="protein sequence ID" value="KAL2796285.1"/>
    <property type="molecule type" value="Genomic_DNA"/>
</dbReference>
<feature type="region of interest" description="Disordered" evidence="1">
    <location>
        <begin position="1"/>
        <end position="48"/>
    </location>
</feature>
<comment type="caution">
    <text evidence="2">The sequence shown here is derived from an EMBL/GenBank/DDBJ whole genome shotgun (WGS) entry which is preliminary data.</text>
</comment>
<evidence type="ECO:0000313" key="2">
    <source>
        <dbReference type="EMBL" id="KAL2796285.1"/>
    </source>
</evidence>
<organism evidence="2 3">
    <name type="scientific">Aspergillus keveii</name>
    <dbReference type="NCBI Taxonomy" id="714993"/>
    <lineage>
        <taxon>Eukaryota</taxon>
        <taxon>Fungi</taxon>
        <taxon>Dikarya</taxon>
        <taxon>Ascomycota</taxon>
        <taxon>Pezizomycotina</taxon>
        <taxon>Eurotiomycetes</taxon>
        <taxon>Eurotiomycetidae</taxon>
        <taxon>Eurotiales</taxon>
        <taxon>Aspergillaceae</taxon>
        <taxon>Aspergillus</taxon>
        <taxon>Aspergillus subgen. Nidulantes</taxon>
    </lineage>
</organism>
<evidence type="ECO:0000256" key="1">
    <source>
        <dbReference type="SAM" id="MobiDB-lite"/>
    </source>
</evidence>